<dbReference type="RefSeq" id="WP_323280211.1">
    <property type="nucleotide sequence ID" value="NZ_JAYGGQ010000013.1"/>
</dbReference>
<evidence type="ECO:0000313" key="2">
    <source>
        <dbReference type="Proteomes" id="UP001304769"/>
    </source>
</evidence>
<dbReference type="Proteomes" id="UP001304769">
    <property type="component" value="Unassembled WGS sequence"/>
</dbReference>
<evidence type="ECO:0000313" key="1">
    <source>
        <dbReference type="EMBL" id="MEA5456327.1"/>
    </source>
</evidence>
<proteinExistence type="predicted"/>
<gene>
    <name evidence="1" type="ORF">SPF06_16440</name>
</gene>
<dbReference type="EMBL" id="JAYGGQ010000013">
    <property type="protein sequence ID" value="MEA5456327.1"/>
    <property type="molecule type" value="Genomic_DNA"/>
</dbReference>
<name>A0ABU5T9X3_9MICC</name>
<reference evidence="1 2" key="1">
    <citation type="submission" date="2023-12" db="EMBL/GenBank/DDBJ databases">
        <title>Sinomonas terricola sp. nov, isolated from litchi orchard soil in Guangdong, PR China.</title>
        <authorList>
            <person name="Jiaxin W."/>
            <person name="Yang Z."/>
            <person name="Honghui Z."/>
        </authorList>
    </citation>
    <scope>NUCLEOTIDE SEQUENCE [LARGE SCALE GENOMIC DNA]</scope>
    <source>
        <strain evidence="1 2">JGH33</strain>
    </source>
</reference>
<organism evidence="1 2">
    <name type="scientific">Sinomonas terricola</name>
    <dbReference type="NCBI Taxonomy" id="3110330"/>
    <lineage>
        <taxon>Bacteria</taxon>
        <taxon>Bacillati</taxon>
        <taxon>Actinomycetota</taxon>
        <taxon>Actinomycetes</taxon>
        <taxon>Micrococcales</taxon>
        <taxon>Micrococcaceae</taxon>
        <taxon>Sinomonas</taxon>
    </lineage>
</organism>
<sequence length="63" mass="6490">MTAFTAADVAVEHAELLPQRDTMLFDINVAPVVAVNLAIAVNAATVGSTANATALQFVGVLQH</sequence>
<accession>A0ABU5T9X3</accession>
<comment type="caution">
    <text evidence="1">The sequence shown here is derived from an EMBL/GenBank/DDBJ whole genome shotgun (WGS) entry which is preliminary data.</text>
</comment>
<protein>
    <submittedName>
        <fullName evidence="1">Uncharacterized protein</fullName>
    </submittedName>
</protein>
<keyword evidence="2" id="KW-1185">Reference proteome</keyword>